<evidence type="ECO:0000256" key="2">
    <source>
        <dbReference type="ARBA" id="ARBA00022448"/>
    </source>
</evidence>
<dbReference type="InterPro" id="IPR056535">
    <property type="entry name" value="TPR_NUP160_M"/>
</dbReference>
<name>A0ABQ9E502_TEGGR</name>
<keyword evidence="4" id="KW-0812">Transmembrane</keyword>
<dbReference type="InterPro" id="IPR056536">
    <property type="entry name" value="TPR_NUP160_C"/>
</dbReference>
<sequence length="1282" mass="145714">MAESMNGKSFREVVVPAICNTRWREITVNAGASASTLQDIKVADSCGGYAYFDSGISQTPVRNRFIYWRTNSDVLELIEQSLDLNLIDCHVRYRFHDTPILGGISVHETHGNVDIGFTPDQSMHSIFFHASLVSATDPTNLHTLNPGSSITSQLHSAASYLTNEGEALFTFSSNMGVVQQHELSQSTMIQKLWTGLVPSSIRGGQEATDSATSLIIYPFRGEAFIFAVCRDHKLRIWSTKTRECVSIFNMLDCCPDAQHLQNQPITGSGHTISRVMNSDPANLKFCVFLNFNDRKQEDLVDYCITEDYLWTLWTNKSGESVARVHSAYGGMKGDNWMDVILQPSEVTELLVSPHRDPREIKTLATANEIDEEEYFQLQLDQWTKFYSCCVQYQEGNVTYVRPCDKIEDLYLRGQWADPIDHSDEWAIRRDLGTLGMCLNLIEKRITDDIVTQFEYQLLMNEDVEILVDGTVQTDTLGAMIQTIHDLPEAIRILLQINATQQLSCSNLFNSSVATEILAASLQQLSQTRLSALRDLLILQMSAIRLSDKDGMTPEVSEVIKRDLIPFTSRLIRAYVVLKWATTRVAINNQVNSLDFNMRQLAALEITENTGLSNQLRTGALQNITIVELFIRGVGGAQARTSLANEKMLEEEPCATWSVAILALVKSIAKLIRWPLSEGFVFPEFLVSSCQYLPLQEYVHLLCTWCEWNAASRKFMLGLSYLYFDESQKAAQCFIEASEGVSNDPYLNQKVLQTDEVQVRKLEVLYYLKVLKQFEEFSVPDVVVSLAKTAIGIADGDDMNVPTLWSKVFKYQLELGHNREAFNAMMANPDPSRKKDCLRQLLVTLCERGDLKSVVEFPYQDMENEVVSILESRARSVDLATHKYYDLLYAFHISKSNFSKAGSAMYEQGFRLGREVPGRLGLQRQVQCYLATMNCLRLATQEFAWIVKPVQSKSKNILEGYANQPAKHFLNGEEKSEMVPKKVEILELSDIEKEYTLVDARLRLIRKDTTSPISSGPTPGPDEMVGLLVNVGMYDRAVIVCTVFNLKFNSIFESLALSASDIAWDLLQQYLDRYDDHSRQYHRCTAIKLLSHGFPLPTWLVNSYKARNMSGLLRIYIGFDLLEEAVLLIIEYIDARLDSFLGNDSEVFGIKGCLRPNCQSSWLPYTCIDQLMSALKDHTDDITYGKMYENLQNKVIVYLNKVLTIILYIQIEDSTYKVLIPAPVIRHFNNIINILCRILTYTVKYIFLPLRISEYILSITWFIVYYIYFVTSYESIIKQDNNP</sequence>
<dbReference type="Pfam" id="PF23354">
    <property type="entry name" value="TPR_NUP160_120_M"/>
    <property type="match status" value="1"/>
</dbReference>
<keyword evidence="10" id="KW-1185">Reference proteome</keyword>
<comment type="caution">
    <text evidence="9">The sequence shown here is derived from an EMBL/GenBank/DDBJ whole genome shotgun (WGS) entry which is preliminary data.</text>
</comment>
<evidence type="ECO:0000259" key="7">
    <source>
        <dbReference type="Pfam" id="PF23347"/>
    </source>
</evidence>
<dbReference type="PANTHER" id="PTHR21286:SF0">
    <property type="entry name" value="NUCLEAR PORE COMPLEX PROTEIN NUP160"/>
    <property type="match status" value="1"/>
</dbReference>
<evidence type="ECO:0000259" key="8">
    <source>
        <dbReference type="Pfam" id="PF23354"/>
    </source>
</evidence>
<feature type="transmembrane region" description="Helical" evidence="4">
    <location>
        <begin position="1244"/>
        <end position="1267"/>
    </location>
</feature>
<dbReference type="InterPro" id="IPR059141">
    <property type="entry name" value="Beta-prop_Nup120_160"/>
</dbReference>
<keyword evidence="3" id="KW-0539">Nucleus</keyword>
<dbReference type="Pfam" id="PF23345">
    <property type="entry name" value="NUP160_helical"/>
    <property type="match status" value="1"/>
</dbReference>
<dbReference type="Proteomes" id="UP001217089">
    <property type="component" value="Unassembled WGS sequence"/>
</dbReference>
<protein>
    <recommendedName>
        <fullName evidence="11">Nuclear pore complex protein Nup160</fullName>
    </recommendedName>
</protein>
<dbReference type="PANTHER" id="PTHR21286">
    <property type="entry name" value="NUCLEAR PORE COMPLEX PROTEIN NUP160"/>
    <property type="match status" value="1"/>
</dbReference>
<evidence type="ECO:0000259" key="6">
    <source>
        <dbReference type="Pfam" id="PF23345"/>
    </source>
</evidence>
<feature type="domain" description="NUP160 middle TPR" evidence="8">
    <location>
        <begin position="673"/>
        <end position="937"/>
    </location>
</feature>
<feature type="domain" description="Nucleoporin Nup120/160 beta-propeller" evidence="5">
    <location>
        <begin position="64"/>
        <end position="359"/>
    </location>
</feature>
<dbReference type="Pfam" id="PF23347">
    <property type="entry name" value="TPR_Nup160_C"/>
    <property type="match status" value="1"/>
</dbReference>
<dbReference type="InterPro" id="IPR056547">
    <property type="entry name" value="NUP160_helical"/>
</dbReference>
<evidence type="ECO:0000259" key="5">
    <source>
        <dbReference type="Pfam" id="PF11715"/>
    </source>
</evidence>
<keyword evidence="2" id="KW-0813">Transport</keyword>
<accession>A0ABQ9E502</accession>
<evidence type="ECO:0008006" key="11">
    <source>
        <dbReference type="Google" id="ProtNLM"/>
    </source>
</evidence>
<feature type="domain" description="NUP160 helical" evidence="6">
    <location>
        <begin position="427"/>
        <end position="629"/>
    </location>
</feature>
<organism evidence="9 10">
    <name type="scientific">Tegillarca granosa</name>
    <name type="common">Malaysian cockle</name>
    <name type="synonym">Anadara granosa</name>
    <dbReference type="NCBI Taxonomy" id="220873"/>
    <lineage>
        <taxon>Eukaryota</taxon>
        <taxon>Metazoa</taxon>
        <taxon>Spiralia</taxon>
        <taxon>Lophotrochozoa</taxon>
        <taxon>Mollusca</taxon>
        <taxon>Bivalvia</taxon>
        <taxon>Autobranchia</taxon>
        <taxon>Pteriomorphia</taxon>
        <taxon>Arcoida</taxon>
        <taxon>Arcoidea</taxon>
        <taxon>Arcidae</taxon>
        <taxon>Tegillarca</taxon>
    </lineage>
</organism>
<evidence type="ECO:0000256" key="3">
    <source>
        <dbReference type="ARBA" id="ARBA00023242"/>
    </source>
</evidence>
<evidence type="ECO:0000313" key="9">
    <source>
        <dbReference type="EMBL" id="KAJ8298952.1"/>
    </source>
</evidence>
<reference evidence="9 10" key="1">
    <citation type="submission" date="2022-12" db="EMBL/GenBank/DDBJ databases">
        <title>Chromosome-level genome of Tegillarca granosa.</title>
        <authorList>
            <person name="Kim J."/>
        </authorList>
    </citation>
    <scope>NUCLEOTIDE SEQUENCE [LARGE SCALE GENOMIC DNA]</scope>
    <source>
        <strain evidence="9">Teg-2019</strain>
        <tissue evidence="9">Adductor muscle</tissue>
    </source>
</reference>
<evidence type="ECO:0000313" key="10">
    <source>
        <dbReference type="Proteomes" id="UP001217089"/>
    </source>
</evidence>
<comment type="subcellular location">
    <subcellularLocation>
        <location evidence="1">Nucleus</location>
    </subcellularLocation>
</comment>
<keyword evidence="4" id="KW-1133">Transmembrane helix</keyword>
<feature type="domain" description="NUP160 C-terminal TPR" evidence="7">
    <location>
        <begin position="1056"/>
        <end position="1201"/>
    </location>
</feature>
<dbReference type="Pfam" id="PF11715">
    <property type="entry name" value="Beta-prop_Nup120_160"/>
    <property type="match status" value="1"/>
</dbReference>
<evidence type="ECO:0000256" key="1">
    <source>
        <dbReference type="ARBA" id="ARBA00004123"/>
    </source>
</evidence>
<dbReference type="InterPro" id="IPR021717">
    <property type="entry name" value="Nucleoporin_Nup160"/>
</dbReference>
<dbReference type="EMBL" id="JARBDR010000921">
    <property type="protein sequence ID" value="KAJ8298952.1"/>
    <property type="molecule type" value="Genomic_DNA"/>
</dbReference>
<proteinExistence type="predicted"/>
<evidence type="ECO:0000256" key="4">
    <source>
        <dbReference type="SAM" id="Phobius"/>
    </source>
</evidence>
<keyword evidence="4" id="KW-0472">Membrane</keyword>
<gene>
    <name evidence="9" type="ORF">KUTeg_023012</name>
</gene>